<organism evidence="2 3">
    <name type="scientific">Neofusicoccum ribis</name>
    <dbReference type="NCBI Taxonomy" id="45134"/>
    <lineage>
        <taxon>Eukaryota</taxon>
        <taxon>Fungi</taxon>
        <taxon>Dikarya</taxon>
        <taxon>Ascomycota</taxon>
        <taxon>Pezizomycotina</taxon>
        <taxon>Dothideomycetes</taxon>
        <taxon>Dothideomycetes incertae sedis</taxon>
        <taxon>Botryosphaeriales</taxon>
        <taxon>Botryosphaeriaceae</taxon>
        <taxon>Neofusicoccum</taxon>
    </lineage>
</organism>
<evidence type="ECO:0000313" key="2">
    <source>
        <dbReference type="EMBL" id="KAL1637554.1"/>
    </source>
</evidence>
<sequence>MCHHPSPLVSLPAELQIKVVEELYTAPPCPYEDPLAEDAFLENIKAVRLTCKSLNAAASDVFLKTWFSHRSIVFERKSLLNLYRIATTPPFNKRIAQIDVAAYEFRPELGADFKVFLSRMEREARDESCFLRHDSVKEHFLGDIERKADWPRARSAYAIYKKYADDQAELHRSFVHIRLLARILTALNGTLRTISVNGAQSPLTGAWSSGILRDCGISLLNREKVSLHSATMAAVIRAMHLSQIDVCSLVASGLNVSALELSLPQRRRFNEVGLSHLHHLNLRLLDPKNFPSETNSALFRSGLLGHFIQRAQNLTHLSVEFYNQPFDIPLSNLLGPRMEKLESLCLGGLTYHAQDLIEWLTENKSKLEHIQLDYSSLITGNWRDTFRMMRSNLDLKSVYFHFLADDEESIHITGENVNNFILKKSTKVDWETMESKKLPRNMGDLAGLFSVVVNNHPHHHNHHHHHHNHGHGHNDTGSPPEPIDTGNHDQTEEESVTAGPAPPPDHPSSNEAEAQQNGVVAGPAPPPGHPASNPIDQTPAPTTPTPGHGVNALNGSLTLPMPPPHVMNAMQDLFESALGVSLDFIDDLDEDEDDLSDSSLLDDDDFNDEDESEDDSETEENDEEDIPDDEVGYDREGHDGYETDDPSAEAIVDQIIKDL</sequence>
<feature type="compositionally biased region" description="Basic residues" evidence="1">
    <location>
        <begin position="456"/>
        <end position="471"/>
    </location>
</feature>
<name>A0ABR3TDN6_9PEZI</name>
<feature type="compositionally biased region" description="Acidic residues" evidence="1">
    <location>
        <begin position="589"/>
        <end position="631"/>
    </location>
</feature>
<dbReference type="EMBL" id="JAJVDC020000003">
    <property type="protein sequence ID" value="KAL1637554.1"/>
    <property type="molecule type" value="Genomic_DNA"/>
</dbReference>
<keyword evidence="3" id="KW-1185">Reference proteome</keyword>
<reference evidence="2 3" key="1">
    <citation type="submission" date="2024-02" db="EMBL/GenBank/DDBJ databases">
        <title>De novo assembly and annotation of 12 fungi associated with fruit tree decline syndrome in Ontario, Canada.</title>
        <authorList>
            <person name="Sulman M."/>
            <person name="Ellouze W."/>
            <person name="Ilyukhin E."/>
        </authorList>
    </citation>
    <scope>NUCLEOTIDE SEQUENCE [LARGE SCALE GENOMIC DNA]</scope>
    <source>
        <strain evidence="2 3">M1-105</strain>
    </source>
</reference>
<accession>A0ABR3TDN6</accession>
<proteinExistence type="predicted"/>
<protein>
    <recommendedName>
        <fullName evidence="4">F-box domain-containing protein</fullName>
    </recommendedName>
</protein>
<evidence type="ECO:0000256" key="1">
    <source>
        <dbReference type="SAM" id="MobiDB-lite"/>
    </source>
</evidence>
<feature type="compositionally biased region" description="Polar residues" evidence="1">
    <location>
        <begin position="507"/>
        <end position="517"/>
    </location>
</feature>
<comment type="caution">
    <text evidence="2">The sequence shown here is derived from an EMBL/GenBank/DDBJ whole genome shotgun (WGS) entry which is preliminary data.</text>
</comment>
<evidence type="ECO:0000313" key="3">
    <source>
        <dbReference type="Proteomes" id="UP001521116"/>
    </source>
</evidence>
<evidence type="ECO:0008006" key="4">
    <source>
        <dbReference type="Google" id="ProtNLM"/>
    </source>
</evidence>
<dbReference type="Proteomes" id="UP001521116">
    <property type="component" value="Unassembled WGS sequence"/>
</dbReference>
<gene>
    <name evidence="2" type="ORF">SLS56_000692</name>
</gene>
<feature type="region of interest" description="Disordered" evidence="1">
    <location>
        <begin position="589"/>
        <end position="659"/>
    </location>
</feature>
<feature type="region of interest" description="Disordered" evidence="1">
    <location>
        <begin position="455"/>
        <end position="557"/>
    </location>
</feature>
<feature type="compositionally biased region" description="Basic and acidic residues" evidence="1">
    <location>
        <begin position="632"/>
        <end position="641"/>
    </location>
</feature>